<comment type="caution">
    <text evidence="1">The sequence shown here is derived from an EMBL/GenBank/DDBJ whole genome shotgun (WGS) entry which is preliminary data.</text>
</comment>
<dbReference type="Proteomes" id="UP000197208">
    <property type="component" value="Unassembled WGS sequence"/>
</dbReference>
<gene>
    <name evidence="1" type="ORF">CBQ26_00325</name>
</gene>
<dbReference type="AlphaFoldDB" id="A0A246BTE6"/>
<evidence type="ECO:0000313" key="2">
    <source>
        <dbReference type="Proteomes" id="UP000197208"/>
    </source>
</evidence>
<organism evidence="1 2">
    <name type="scientific">Deinococcus indicus</name>
    <dbReference type="NCBI Taxonomy" id="223556"/>
    <lineage>
        <taxon>Bacteria</taxon>
        <taxon>Thermotogati</taxon>
        <taxon>Deinococcota</taxon>
        <taxon>Deinococci</taxon>
        <taxon>Deinococcales</taxon>
        <taxon>Deinococcaceae</taxon>
        <taxon>Deinococcus</taxon>
    </lineage>
</organism>
<evidence type="ECO:0000313" key="1">
    <source>
        <dbReference type="EMBL" id="OWL98937.1"/>
    </source>
</evidence>
<dbReference type="RefSeq" id="WP_088246630.1">
    <property type="nucleotide sequence ID" value="NZ_NHMK01000003.1"/>
</dbReference>
<accession>A0A246BTE6</accession>
<keyword evidence="2" id="KW-1185">Reference proteome</keyword>
<name>A0A246BTE6_9DEIO</name>
<reference evidence="1 2" key="1">
    <citation type="submission" date="2017-05" db="EMBL/GenBank/DDBJ databases">
        <title>De novo genome assembly of Deniococcus indicus strain DR1.</title>
        <authorList>
            <person name="Chauhan D."/>
            <person name="Yennamalli R.M."/>
            <person name="Priyadarshini R."/>
        </authorList>
    </citation>
    <scope>NUCLEOTIDE SEQUENCE [LARGE SCALE GENOMIC DNA]</scope>
    <source>
        <strain evidence="1 2">DR1</strain>
    </source>
</reference>
<proteinExistence type="predicted"/>
<protein>
    <submittedName>
        <fullName evidence="1">Uncharacterized protein</fullName>
    </submittedName>
</protein>
<sequence>MSTLTEEYAAQQEQRRQEIAALSPGLRQDLELLAVLASEPDAWRGVTESRAREILACTVPEYRQLIRRVDTEFTWQADQP</sequence>
<dbReference type="EMBL" id="NHMK01000003">
    <property type="protein sequence ID" value="OWL98937.1"/>
    <property type="molecule type" value="Genomic_DNA"/>
</dbReference>